<dbReference type="PANTHER" id="PTHR14025">
    <property type="entry name" value="FANCONI ANEMIA GROUP M FANCM FAMILY MEMBER"/>
    <property type="match status" value="1"/>
</dbReference>
<feature type="compositionally biased region" description="Acidic residues" evidence="14">
    <location>
        <begin position="1"/>
        <end position="14"/>
    </location>
</feature>
<dbReference type="CDD" id="cd18801">
    <property type="entry name" value="SF2_C_FANCM_Hef"/>
    <property type="match status" value="1"/>
</dbReference>
<dbReference type="Gene3D" id="1.20.1320.20">
    <property type="entry name" value="hef helicase domain"/>
    <property type="match status" value="1"/>
</dbReference>
<reference evidence="17" key="1">
    <citation type="journal article" date="2020" name="Stud. Mycol.">
        <title>101 Dothideomycetes genomes: a test case for predicting lifestyles and emergence of pathogens.</title>
        <authorList>
            <person name="Haridas S."/>
            <person name="Albert R."/>
            <person name="Binder M."/>
            <person name="Bloem J."/>
            <person name="Labutti K."/>
            <person name="Salamov A."/>
            <person name="Andreopoulos B."/>
            <person name="Baker S."/>
            <person name="Barry K."/>
            <person name="Bills G."/>
            <person name="Bluhm B."/>
            <person name="Cannon C."/>
            <person name="Castanera R."/>
            <person name="Culley D."/>
            <person name="Daum C."/>
            <person name="Ezra D."/>
            <person name="Gonzalez J."/>
            <person name="Henrissat B."/>
            <person name="Kuo A."/>
            <person name="Liang C."/>
            <person name="Lipzen A."/>
            <person name="Lutzoni F."/>
            <person name="Magnuson J."/>
            <person name="Mondo S."/>
            <person name="Nolan M."/>
            <person name="Ohm R."/>
            <person name="Pangilinan J."/>
            <person name="Park H.-J."/>
            <person name="Ramirez L."/>
            <person name="Alfaro M."/>
            <person name="Sun H."/>
            <person name="Tritt A."/>
            <person name="Yoshinaga Y."/>
            <person name="Zwiers L.-H."/>
            <person name="Turgeon B."/>
            <person name="Goodwin S."/>
            <person name="Spatafora J."/>
            <person name="Crous P."/>
            <person name="Grigoriev I."/>
        </authorList>
    </citation>
    <scope>NUCLEOTIDE SEQUENCE</scope>
    <source>
        <strain evidence="17">CBS 675.92</strain>
    </source>
</reference>
<dbReference type="Pfam" id="PF04851">
    <property type="entry name" value="ResIII"/>
    <property type="match status" value="1"/>
</dbReference>
<evidence type="ECO:0000256" key="10">
    <source>
        <dbReference type="ARBA" id="ARBA00023204"/>
    </source>
</evidence>
<dbReference type="PROSITE" id="PS51194">
    <property type="entry name" value="HELICASE_CTER"/>
    <property type="match status" value="1"/>
</dbReference>
<keyword evidence="5" id="KW-0547">Nucleotide-binding</keyword>
<comment type="subcellular location">
    <subcellularLocation>
        <location evidence="2 13">Nucleus</location>
    </subcellularLocation>
</comment>
<keyword evidence="18" id="KW-1185">Reference proteome</keyword>
<feature type="domain" description="Helicase C-terminal" evidence="16">
    <location>
        <begin position="663"/>
        <end position="823"/>
    </location>
</feature>
<comment type="similarity">
    <text evidence="3 13">Belongs to the DEAD box helicase family. DEAH subfamily. FANCM sub-subfamily.</text>
</comment>
<evidence type="ECO:0000256" key="12">
    <source>
        <dbReference type="ARBA" id="ARBA00047995"/>
    </source>
</evidence>
<evidence type="ECO:0000256" key="9">
    <source>
        <dbReference type="ARBA" id="ARBA00022840"/>
    </source>
</evidence>
<sequence length="1274" mass="142187">MDSDDYGDDFDDTAFLDAATQAEKENSPPFHASPRPLKRRKLGPPGERTPVIPPRQQQQYRRQGPFASSGDDSDGDESPVKHDDSDPTSAKVTAQKRKRRSLQRDADDAEDPENESPRRETLAEKRKNRIHVPTLNLDLTDAFFTQPPREPSPPWKPRGAIWQKPTTTIGIHRSDGLNSARTLSTRELPSLPIRNAAALDYDATHELAQELADLPSDAFVSSSSPQKLDDLVLVSERRTRIAAPQTGLRQTTLFGREGIGGEIPQSQVNKRYNFVVDRKEEPPTHHKLDYEAIKKWVYPTNLGTIRDYQYNIVHTGLYHNTLVALPTGLGKTFIAATIMLNWFRWTTEAQIVFVAPTKPLVHQQVDACFYTVGIPRSQTVELTGGVSTGVRAQEWASKRVFFMTPQTLINDLKHGYADPKKIVLLVVDEAHRATGSYAYVEVVSFLRRFNNSFRVLALTATPGADVEAVQKVVDGLDISKVEIRTENSIDISKFIHHRKVEKHVFKNDDELEMCLDLFEKAVKPVFNKVVGLGVFYSSSARDITPYGCMQARKKWFKDGGQRANQGYKAMINAIFTTLSSISQGLELLKFHGIGPFYTKIKEFRDGDPKSKSKYKKEICESEPFKQLMIRLKTWTSNENFVGHPKLDYLQQVVIDHFVSAAEGIDTDRAEADQTRIMVFAHYRDSAEEIVRVLKKHEPMIKPHVFVGQQNSKNSDGMNQKTQLEVIEKFKAGAFNTLIATSIGEEGLDIGEVDLIICYDSKASPIRMLQRMGRTGRKREGKIIMLQMEGKEEKDAAKAKDSYQTMQELIANGDRFTFHEDRRILPRDVQPTVEKRAVEIPPENSQTDCRPVSNQKRGRAPKKPAKKFHMPDGVITGFVTASHMDEEVAPKSRAKVARVYPSEETFQLPPLESVLLDNAATKDLERRYQTVFDDDDALIVGDLDLSAHPGEQRVLSKTHELRRHGVATQTFVAMLQRIHAMNVDSLDKWGKILCHADRDVMPKHVVVPDGQEIPVVQNDVESALWADDDPASQPLPKTKTKPGPKSKAKPAPKPAVLKATSPKAPRAAKTPAPRGRPRKDASNTTPVRKPKAKAPTPKLKTHNWRASDLAGEGASSSPPPTDPQMRFASQAETIGSDDTIGPDDPQDTQAYRLDSDLVGFIAEDDEDLELQMSDSSLPGMSFSGVGKGTQAVVKAARPKRAKKAEKIFTSDPTDDDAMVSSDSDDDRPRMGGGAKSKSMSFVVDSALESEDDAPIVPRRRARRVIDDDDDDDDDD</sequence>
<dbReference type="InterPro" id="IPR044749">
    <property type="entry name" value="FANCM_DEXDc"/>
</dbReference>
<dbReference type="InterPro" id="IPR006935">
    <property type="entry name" value="Helicase/UvrB_N"/>
</dbReference>
<name>A0A6A5U5M1_9PLEO</name>
<evidence type="ECO:0000256" key="2">
    <source>
        <dbReference type="ARBA" id="ARBA00004123"/>
    </source>
</evidence>
<feature type="region of interest" description="Disordered" evidence="14">
    <location>
        <begin position="840"/>
        <end position="868"/>
    </location>
</feature>
<organism evidence="17 18">
    <name type="scientific">Byssothecium circinans</name>
    <dbReference type="NCBI Taxonomy" id="147558"/>
    <lineage>
        <taxon>Eukaryota</taxon>
        <taxon>Fungi</taxon>
        <taxon>Dikarya</taxon>
        <taxon>Ascomycota</taxon>
        <taxon>Pezizomycotina</taxon>
        <taxon>Dothideomycetes</taxon>
        <taxon>Pleosporomycetidae</taxon>
        <taxon>Pleosporales</taxon>
        <taxon>Massarineae</taxon>
        <taxon>Massarinaceae</taxon>
        <taxon>Byssothecium</taxon>
    </lineage>
</organism>
<evidence type="ECO:0000259" key="16">
    <source>
        <dbReference type="PROSITE" id="PS51194"/>
    </source>
</evidence>
<dbReference type="GO" id="GO:0005634">
    <property type="term" value="C:nucleus"/>
    <property type="evidence" value="ECO:0007669"/>
    <property type="project" value="UniProtKB-SubCell"/>
</dbReference>
<dbReference type="GO" id="GO:0005524">
    <property type="term" value="F:ATP binding"/>
    <property type="evidence" value="ECO:0007669"/>
    <property type="project" value="UniProtKB-UniRule"/>
</dbReference>
<dbReference type="PANTHER" id="PTHR14025:SF20">
    <property type="entry name" value="FANCONI ANEMIA GROUP M PROTEIN"/>
    <property type="match status" value="1"/>
</dbReference>
<dbReference type="GO" id="GO:0000400">
    <property type="term" value="F:four-way junction DNA binding"/>
    <property type="evidence" value="ECO:0007669"/>
    <property type="project" value="TreeGrafter"/>
</dbReference>
<dbReference type="Pfam" id="PF00271">
    <property type="entry name" value="Helicase_C"/>
    <property type="match status" value="1"/>
</dbReference>
<keyword evidence="11" id="KW-0539">Nucleus</keyword>
<dbReference type="FunFam" id="3.40.50.300:FF:000861">
    <property type="entry name" value="Fanconi anemia, complementation group M"/>
    <property type="match status" value="1"/>
</dbReference>
<evidence type="ECO:0000256" key="1">
    <source>
        <dbReference type="ARBA" id="ARBA00003813"/>
    </source>
</evidence>
<dbReference type="SMART" id="SM00487">
    <property type="entry name" value="DEXDc"/>
    <property type="match status" value="1"/>
</dbReference>
<proteinExistence type="inferred from homology"/>
<dbReference type="SMART" id="SM00490">
    <property type="entry name" value="HELICc"/>
    <property type="match status" value="1"/>
</dbReference>
<feature type="region of interest" description="Disordered" evidence="14">
    <location>
        <begin position="1024"/>
        <end position="1149"/>
    </location>
</feature>
<evidence type="ECO:0000256" key="13">
    <source>
        <dbReference type="RuleBase" id="RU367027"/>
    </source>
</evidence>
<dbReference type="EC" id="3.6.4.12" evidence="13"/>
<protein>
    <recommendedName>
        <fullName evidence="13">ATP-dependent DNA helicase</fullName>
        <ecNumber evidence="13">3.6.4.12</ecNumber>
    </recommendedName>
</protein>
<feature type="region of interest" description="Disordered" evidence="14">
    <location>
        <begin position="1194"/>
        <end position="1274"/>
    </location>
</feature>
<evidence type="ECO:0000256" key="6">
    <source>
        <dbReference type="ARBA" id="ARBA00022763"/>
    </source>
</evidence>
<dbReference type="OrthoDB" id="164902at2759"/>
<keyword evidence="7 17" id="KW-0378">Hydrolase</keyword>
<evidence type="ECO:0000256" key="3">
    <source>
        <dbReference type="ARBA" id="ARBA00009889"/>
    </source>
</evidence>
<gene>
    <name evidence="17" type="ORF">CC80DRAFT_407546</name>
</gene>
<dbReference type="InterPro" id="IPR039686">
    <property type="entry name" value="FANCM/Mph1-like_ID"/>
</dbReference>
<evidence type="ECO:0000256" key="4">
    <source>
        <dbReference type="ARBA" id="ARBA00011390"/>
    </source>
</evidence>
<dbReference type="InterPro" id="IPR014001">
    <property type="entry name" value="Helicase_ATP-bd"/>
</dbReference>
<evidence type="ECO:0000313" key="18">
    <source>
        <dbReference type="Proteomes" id="UP000800035"/>
    </source>
</evidence>
<dbReference type="SUPFAM" id="SSF52540">
    <property type="entry name" value="P-loop containing nucleoside triphosphate hydrolases"/>
    <property type="match status" value="1"/>
</dbReference>
<keyword evidence="6" id="KW-0227">DNA damage</keyword>
<comment type="subunit">
    <text evidence="4 13">Interacts with the MHF histone-fold complex to form the FANCM-MHF complex.</text>
</comment>
<dbReference type="AlphaFoldDB" id="A0A6A5U5M1"/>
<feature type="compositionally biased region" description="Polar residues" evidence="14">
    <location>
        <begin position="842"/>
        <end position="854"/>
    </location>
</feature>
<evidence type="ECO:0000256" key="5">
    <source>
        <dbReference type="ARBA" id="ARBA00022741"/>
    </source>
</evidence>
<dbReference type="GO" id="GO:0045003">
    <property type="term" value="P:double-strand break repair via synthesis-dependent strand annealing"/>
    <property type="evidence" value="ECO:0007669"/>
    <property type="project" value="TreeGrafter"/>
</dbReference>
<dbReference type="GO" id="GO:0009378">
    <property type="term" value="F:four-way junction helicase activity"/>
    <property type="evidence" value="ECO:0007669"/>
    <property type="project" value="TreeGrafter"/>
</dbReference>
<comment type="catalytic activity">
    <reaction evidence="12 13">
        <text>ATP + H2O = ADP + phosphate + H(+)</text>
        <dbReference type="Rhea" id="RHEA:13065"/>
        <dbReference type="ChEBI" id="CHEBI:15377"/>
        <dbReference type="ChEBI" id="CHEBI:15378"/>
        <dbReference type="ChEBI" id="CHEBI:30616"/>
        <dbReference type="ChEBI" id="CHEBI:43474"/>
        <dbReference type="ChEBI" id="CHEBI:456216"/>
        <dbReference type="EC" id="3.6.4.12"/>
    </reaction>
</comment>
<evidence type="ECO:0000256" key="8">
    <source>
        <dbReference type="ARBA" id="ARBA00022806"/>
    </source>
</evidence>
<dbReference type="CDD" id="cd12091">
    <property type="entry name" value="FANCM_ID"/>
    <property type="match status" value="1"/>
</dbReference>
<evidence type="ECO:0000256" key="14">
    <source>
        <dbReference type="SAM" id="MobiDB-lite"/>
    </source>
</evidence>
<dbReference type="GO" id="GO:0016787">
    <property type="term" value="F:hydrolase activity"/>
    <property type="evidence" value="ECO:0007669"/>
    <property type="project" value="UniProtKB-KW"/>
</dbReference>
<dbReference type="CDD" id="cd18033">
    <property type="entry name" value="DEXDc_FANCM"/>
    <property type="match status" value="1"/>
</dbReference>
<dbReference type="InterPro" id="IPR001650">
    <property type="entry name" value="Helicase_C-like"/>
</dbReference>
<evidence type="ECO:0000256" key="11">
    <source>
        <dbReference type="ARBA" id="ARBA00023242"/>
    </source>
</evidence>
<evidence type="ECO:0000259" key="15">
    <source>
        <dbReference type="PROSITE" id="PS51192"/>
    </source>
</evidence>
<evidence type="ECO:0000313" key="17">
    <source>
        <dbReference type="EMBL" id="KAF1959152.1"/>
    </source>
</evidence>
<feature type="compositionally biased region" description="Acidic residues" evidence="14">
    <location>
        <begin position="1265"/>
        <end position="1274"/>
    </location>
</feature>
<dbReference type="EMBL" id="ML976985">
    <property type="protein sequence ID" value="KAF1959152.1"/>
    <property type="molecule type" value="Genomic_DNA"/>
</dbReference>
<feature type="compositionally biased region" description="Low complexity" evidence="14">
    <location>
        <begin position="1053"/>
        <end position="1072"/>
    </location>
</feature>
<feature type="compositionally biased region" description="Acidic residues" evidence="14">
    <location>
        <begin position="1211"/>
        <end position="1224"/>
    </location>
</feature>
<feature type="compositionally biased region" description="Basic residues" evidence="14">
    <location>
        <begin position="1037"/>
        <end position="1049"/>
    </location>
</feature>
<dbReference type="GO" id="GO:0043138">
    <property type="term" value="F:3'-5' DNA helicase activity"/>
    <property type="evidence" value="ECO:0007669"/>
    <property type="project" value="InterPro"/>
</dbReference>
<keyword evidence="10" id="KW-0234">DNA repair</keyword>
<dbReference type="PROSITE" id="PS51192">
    <property type="entry name" value="HELICASE_ATP_BIND_1"/>
    <property type="match status" value="1"/>
</dbReference>
<dbReference type="Gene3D" id="3.40.50.300">
    <property type="entry name" value="P-loop containing nucleotide triphosphate hydrolases"/>
    <property type="match status" value="2"/>
</dbReference>
<dbReference type="Proteomes" id="UP000800035">
    <property type="component" value="Unassembled WGS sequence"/>
</dbReference>
<comment type="function">
    <text evidence="1 13">ATP-dependent DNA helicase involved in DNA damage repair by homologous recombination and in genome maintenance. Capable of unwinding D-loops. Plays a role in limiting crossover recombinants during mitotic DNA double-strand break (DSB) repair. Component of a FANCM-MHF complex which promotes gene conversion at blocked replication forks, probably by reversal of the stalled fork.</text>
</comment>
<feature type="region of interest" description="Disordered" evidence="14">
    <location>
        <begin position="1"/>
        <end position="127"/>
    </location>
</feature>
<evidence type="ECO:0000256" key="7">
    <source>
        <dbReference type="ARBA" id="ARBA00022801"/>
    </source>
</evidence>
<feature type="compositionally biased region" description="Basic residues" evidence="14">
    <location>
        <begin position="855"/>
        <end position="867"/>
    </location>
</feature>
<keyword evidence="8" id="KW-0347">Helicase</keyword>
<accession>A0A6A5U5M1</accession>
<dbReference type="InterPro" id="IPR027417">
    <property type="entry name" value="P-loop_NTPase"/>
</dbReference>
<feature type="domain" description="Helicase ATP-binding" evidence="15">
    <location>
        <begin position="312"/>
        <end position="480"/>
    </location>
</feature>
<feature type="compositionally biased region" description="Basic and acidic residues" evidence="14">
    <location>
        <begin position="115"/>
        <end position="125"/>
    </location>
</feature>
<dbReference type="GO" id="GO:0036297">
    <property type="term" value="P:interstrand cross-link repair"/>
    <property type="evidence" value="ECO:0007669"/>
    <property type="project" value="TreeGrafter"/>
</dbReference>
<keyword evidence="9" id="KW-0067">ATP-binding</keyword>